<dbReference type="SUPFAM" id="SSF160369">
    <property type="entry name" value="Ribosomal protein L10-like"/>
    <property type="match status" value="1"/>
</dbReference>
<accession>A0A8W8IQ18</accession>
<sequence length="387" mass="44068">MAALVKRVSPGWHLYNNWNFTMARFIQKGNFRRKKRTLTSQRVFLLATEEIVIAPPKPPKDISCTKYKAASNMYKEEVPNPYFEFRNKLCKEFLEKDESFLICHRNPVTASAVYDYRMKLKQKGFRLVFGMTNTLLRKNIPGTKFEALAPYLVSHNVLITSSNGSDFRSLPALLRKMPEFILLGGYVDGMLLSRDNLMKYSKLPDLDTCRSETAGILSLIAGGKTSDLDELEQYGRRPLIRLSGIPESSSEDTKAKILDATSKAKIKLSPDEIVNSHRVGHPKRQRAGPRQIIARLNSVDTKFRILRSSKLFQNNVQTKGISVSEDLTKYRDKLLYLCRQLCRNGELKKAWSSNGKISVRDNSDRVHHIRAESDLVPFGHVPPTTES</sequence>
<comment type="similarity">
    <text evidence="1">Belongs to the universal ribosomal protein uL10 family.</text>
</comment>
<dbReference type="GO" id="GO:1990904">
    <property type="term" value="C:ribonucleoprotein complex"/>
    <property type="evidence" value="ECO:0007669"/>
    <property type="project" value="UniProtKB-KW"/>
</dbReference>
<evidence type="ECO:0000259" key="6">
    <source>
        <dbReference type="Pfam" id="PF25298"/>
    </source>
</evidence>
<keyword evidence="8" id="KW-1185">Reference proteome</keyword>
<protein>
    <recommendedName>
        <fullName evidence="4">Large ribosomal subunit protein uL10m</fullName>
    </recommendedName>
    <alternativeName>
        <fullName evidence="5">39S ribosomal protein L10, mitochondrial</fullName>
    </alternativeName>
</protein>
<organism evidence="7 8">
    <name type="scientific">Magallana gigas</name>
    <name type="common">Pacific oyster</name>
    <name type="synonym">Crassostrea gigas</name>
    <dbReference type="NCBI Taxonomy" id="29159"/>
    <lineage>
        <taxon>Eukaryota</taxon>
        <taxon>Metazoa</taxon>
        <taxon>Spiralia</taxon>
        <taxon>Lophotrochozoa</taxon>
        <taxon>Mollusca</taxon>
        <taxon>Bivalvia</taxon>
        <taxon>Autobranchia</taxon>
        <taxon>Pteriomorphia</taxon>
        <taxon>Ostreida</taxon>
        <taxon>Ostreoidea</taxon>
        <taxon>Ostreidae</taxon>
        <taxon>Magallana</taxon>
    </lineage>
</organism>
<dbReference type="GO" id="GO:0005840">
    <property type="term" value="C:ribosome"/>
    <property type="evidence" value="ECO:0007669"/>
    <property type="project" value="UniProtKB-KW"/>
</dbReference>
<dbReference type="Pfam" id="PF00466">
    <property type="entry name" value="Ribosomal_L10"/>
    <property type="match status" value="1"/>
</dbReference>
<evidence type="ECO:0000256" key="5">
    <source>
        <dbReference type="ARBA" id="ARBA00035716"/>
    </source>
</evidence>
<dbReference type="InterPro" id="IPR047865">
    <property type="entry name" value="Ribosomal_uL10_bac_type"/>
</dbReference>
<keyword evidence="2" id="KW-0689">Ribosomal protein</keyword>
<reference evidence="7" key="1">
    <citation type="submission" date="2022-08" db="UniProtKB">
        <authorList>
            <consortium name="EnsemblMetazoa"/>
        </authorList>
    </citation>
    <scope>IDENTIFICATION</scope>
    <source>
        <strain evidence="7">05x7-T-G4-1.051#20</strain>
    </source>
</reference>
<dbReference type="InterPro" id="IPR001790">
    <property type="entry name" value="Ribosomal_uL10"/>
</dbReference>
<proteinExistence type="inferred from homology"/>
<name>A0A8W8IQ18_MAGGI</name>
<dbReference type="AlphaFoldDB" id="A0A8W8IQ18"/>
<evidence type="ECO:0000313" key="7">
    <source>
        <dbReference type="EnsemblMetazoa" id="G14924.4:cds"/>
    </source>
</evidence>
<evidence type="ECO:0000256" key="4">
    <source>
        <dbReference type="ARBA" id="ARBA00035707"/>
    </source>
</evidence>
<evidence type="ECO:0000256" key="1">
    <source>
        <dbReference type="ARBA" id="ARBA00008889"/>
    </source>
</evidence>
<dbReference type="Pfam" id="PF25298">
    <property type="entry name" value="Baculo_FP_2nd"/>
    <property type="match status" value="1"/>
</dbReference>
<dbReference type="PANTHER" id="PTHR11560">
    <property type="entry name" value="39S RIBOSOMAL PROTEIN L10, MITOCHONDRIAL"/>
    <property type="match status" value="1"/>
</dbReference>
<dbReference type="InterPro" id="IPR043141">
    <property type="entry name" value="Ribosomal_uL10-like_sf"/>
</dbReference>
<evidence type="ECO:0000313" key="8">
    <source>
        <dbReference type="Proteomes" id="UP000005408"/>
    </source>
</evidence>
<dbReference type="InterPro" id="IPR057251">
    <property type="entry name" value="FP_C"/>
</dbReference>
<evidence type="ECO:0000256" key="3">
    <source>
        <dbReference type="ARBA" id="ARBA00023274"/>
    </source>
</evidence>
<dbReference type="Gene3D" id="3.30.70.1730">
    <property type="match status" value="1"/>
</dbReference>
<dbReference type="EnsemblMetazoa" id="G14924.4">
    <property type="protein sequence ID" value="G14924.4:cds"/>
    <property type="gene ID" value="G14924"/>
</dbReference>
<evidence type="ECO:0000256" key="2">
    <source>
        <dbReference type="ARBA" id="ARBA00022980"/>
    </source>
</evidence>
<dbReference type="Proteomes" id="UP000005408">
    <property type="component" value="Unassembled WGS sequence"/>
</dbReference>
<feature type="domain" description="FP protein C-terminal" evidence="6">
    <location>
        <begin position="328"/>
        <end position="375"/>
    </location>
</feature>
<keyword evidence="3" id="KW-0687">Ribonucleoprotein</keyword>
<dbReference type="Gene3D" id="3.30.70.1820">
    <property type="entry name" value="L1 transposable element, RRM domain"/>
    <property type="match status" value="1"/>
</dbReference>